<keyword evidence="3" id="KW-0732">Signal</keyword>
<dbReference type="GO" id="GO:0031122">
    <property type="term" value="P:cytoplasmic microtubule organization"/>
    <property type="evidence" value="ECO:0007669"/>
    <property type="project" value="TreeGrafter"/>
</dbReference>
<dbReference type="AlphaFoldDB" id="A0A5C6P4D5"/>
<sequence>MKIYYISLHIWLLLFSLPKVMDNDGELNHLRLQFQALQQQQEKRKLDRKKEREANKVVTQDYLDVSQPDISIDSSENEYLQDQLRELKDENSRLFKLVSEKEFEIKHLKRKREEERLALAGVSGLAGDAAATKIVELSKKNRELSCDIEREKLKSKQNSGRIRELEKELQDLLPLLSAEQKNDAKTSNKRATNGCELRDLEQQLNPSTQRRPPSPEEAFYGVGLLHTTPPQERNLSYIRSIEKEKREAFERLSVDHEGLLKDHEDVRKKLDASKARNKSLSAELKALKVQMSALLEKGKHDDELVDVLLKQQTQMQELLRQLSQQQKKSQPSVSICSSTRLPEEGDIPKQVSFGSASKFGHKLVLPAVGNSVEVNGPTASKCPTCSADVSELMTQSNQYRILCEERDKLLELVHILQTKEKEVSQKLLEAQLKYQEERRRMVILEQKMEDVKSDSTQ</sequence>
<evidence type="ECO:0000256" key="2">
    <source>
        <dbReference type="SAM" id="MobiDB-lite"/>
    </source>
</evidence>
<feature type="chain" id="PRO_5023092299" evidence="3">
    <location>
        <begin position="23"/>
        <end position="457"/>
    </location>
</feature>
<feature type="signal peptide" evidence="3">
    <location>
        <begin position="1"/>
        <end position="22"/>
    </location>
</feature>
<evidence type="ECO:0000313" key="4">
    <source>
        <dbReference type="EMBL" id="TWW73789.1"/>
    </source>
</evidence>
<feature type="coiled-coil region" evidence="1">
    <location>
        <begin position="36"/>
        <end position="97"/>
    </location>
</feature>
<dbReference type="EMBL" id="RHFK02000007">
    <property type="protein sequence ID" value="TWW73789.1"/>
    <property type="molecule type" value="Genomic_DNA"/>
</dbReference>
<dbReference type="InterPro" id="IPR038929">
    <property type="entry name" value="CCDC13"/>
</dbReference>
<dbReference type="GO" id="GO:0034451">
    <property type="term" value="C:centriolar satellite"/>
    <property type="evidence" value="ECO:0007669"/>
    <property type="project" value="TreeGrafter"/>
</dbReference>
<comment type="caution">
    <text evidence="4">The sequence shown here is derived from an EMBL/GenBank/DDBJ whole genome shotgun (WGS) entry which is preliminary data.</text>
</comment>
<dbReference type="GO" id="GO:1905515">
    <property type="term" value="P:non-motile cilium assembly"/>
    <property type="evidence" value="ECO:0007669"/>
    <property type="project" value="TreeGrafter"/>
</dbReference>
<evidence type="ECO:0000256" key="1">
    <source>
        <dbReference type="SAM" id="Coils"/>
    </source>
</evidence>
<name>A0A5C6P4D5_9TELE</name>
<proteinExistence type="predicted"/>
<feature type="coiled-coil region" evidence="1">
    <location>
        <begin position="134"/>
        <end position="168"/>
    </location>
</feature>
<dbReference type="PANTHER" id="PTHR31935:SF1">
    <property type="entry name" value="COILED-COIL DOMAIN-CONTAINING PROTEIN 13"/>
    <property type="match status" value="1"/>
</dbReference>
<protein>
    <submittedName>
        <fullName evidence="4">Coiled-coil domain-containing protein 13</fullName>
    </submittedName>
</protein>
<dbReference type="PANTHER" id="PTHR31935">
    <property type="entry name" value="COILED-COIL DOMAIN-CONTAINING PROTEIN 13"/>
    <property type="match status" value="1"/>
</dbReference>
<gene>
    <name evidence="4" type="ORF">D4764_15G0011850</name>
</gene>
<feature type="coiled-coil region" evidence="1">
    <location>
        <begin position="263"/>
        <end position="328"/>
    </location>
</feature>
<accession>A0A5C6P4D5</accession>
<keyword evidence="1" id="KW-0175">Coiled coil</keyword>
<reference evidence="4 5" key="1">
    <citation type="submission" date="2019-04" db="EMBL/GenBank/DDBJ databases">
        <title>Chromosome genome assembly for Takifugu flavidus.</title>
        <authorList>
            <person name="Xiao S."/>
        </authorList>
    </citation>
    <scope>NUCLEOTIDE SEQUENCE [LARGE SCALE GENOMIC DNA]</scope>
    <source>
        <strain evidence="4">HTHZ2018</strain>
        <tissue evidence="4">Muscle</tissue>
    </source>
</reference>
<feature type="coiled-coil region" evidence="1">
    <location>
        <begin position="420"/>
        <end position="454"/>
    </location>
</feature>
<organism evidence="4 5">
    <name type="scientific">Takifugu flavidus</name>
    <name type="common">sansaifugu</name>
    <dbReference type="NCBI Taxonomy" id="433684"/>
    <lineage>
        <taxon>Eukaryota</taxon>
        <taxon>Metazoa</taxon>
        <taxon>Chordata</taxon>
        <taxon>Craniata</taxon>
        <taxon>Vertebrata</taxon>
        <taxon>Euteleostomi</taxon>
        <taxon>Actinopterygii</taxon>
        <taxon>Neopterygii</taxon>
        <taxon>Teleostei</taxon>
        <taxon>Neoteleostei</taxon>
        <taxon>Acanthomorphata</taxon>
        <taxon>Eupercaria</taxon>
        <taxon>Tetraodontiformes</taxon>
        <taxon>Tetradontoidea</taxon>
        <taxon>Tetraodontidae</taxon>
        <taxon>Takifugu</taxon>
    </lineage>
</organism>
<dbReference type="Proteomes" id="UP000324091">
    <property type="component" value="Chromosome 15"/>
</dbReference>
<keyword evidence="5" id="KW-1185">Reference proteome</keyword>
<evidence type="ECO:0000313" key="5">
    <source>
        <dbReference type="Proteomes" id="UP000324091"/>
    </source>
</evidence>
<evidence type="ECO:0000256" key="3">
    <source>
        <dbReference type="SAM" id="SignalP"/>
    </source>
</evidence>
<feature type="region of interest" description="Disordered" evidence="2">
    <location>
        <begin position="178"/>
        <end position="216"/>
    </location>
</feature>
<feature type="compositionally biased region" description="Polar residues" evidence="2">
    <location>
        <begin position="202"/>
        <end position="211"/>
    </location>
</feature>